<reference evidence="1" key="1">
    <citation type="submission" date="2020-03" db="EMBL/GenBank/DDBJ databases">
        <title>The deep terrestrial virosphere.</title>
        <authorList>
            <person name="Holmfeldt K."/>
            <person name="Nilsson E."/>
            <person name="Simone D."/>
            <person name="Lopez-Fernandez M."/>
            <person name="Wu X."/>
            <person name="de Brujin I."/>
            <person name="Lundin D."/>
            <person name="Andersson A."/>
            <person name="Bertilsson S."/>
            <person name="Dopson M."/>
        </authorList>
    </citation>
    <scope>NUCLEOTIDE SEQUENCE</scope>
    <source>
        <strain evidence="2">MM415A00435</strain>
        <strain evidence="1">MM415B00827</strain>
    </source>
</reference>
<sequence>MTNKQTIEKYHKLNLLWCSKCLKQLTPRDVWLSDNTGDNRLFCLNCAPDTAIRAYEECVGGTNTRNGYPAHYNCHKPGNAPTWEELQILRGVK</sequence>
<evidence type="ECO:0000313" key="2">
    <source>
        <dbReference type="EMBL" id="QJA82222.1"/>
    </source>
</evidence>
<gene>
    <name evidence="2" type="ORF">MM415A00435_0036</name>
    <name evidence="1" type="ORF">MM415B00827_0004</name>
</gene>
<dbReference type="EMBL" id="MT142482">
    <property type="protein sequence ID" value="QJA82222.1"/>
    <property type="molecule type" value="Genomic_DNA"/>
</dbReference>
<organism evidence="1">
    <name type="scientific">viral metagenome</name>
    <dbReference type="NCBI Taxonomy" id="1070528"/>
    <lineage>
        <taxon>unclassified sequences</taxon>
        <taxon>metagenomes</taxon>
        <taxon>organismal metagenomes</taxon>
    </lineage>
</organism>
<dbReference type="EMBL" id="MT141461">
    <property type="protein sequence ID" value="QJA62058.1"/>
    <property type="molecule type" value="Genomic_DNA"/>
</dbReference>
<protein>
    <submittedName>
        <fullName evidence="1">Uncharacterized protein</fullName>
    </submittedName>
</protein>
<proteinExistence type="predicted"/>
<dbReference type="AlphaFoldDB" id="A0A6M3IXL8"/>
<accession>A0A6M3IXL8</accession>
<name>A0A6M3IXL8_9ZZZZ</name>
<evidence type="ECO:0000313" key="1">
    <source>
        <dbReference type="EMBL" id="QJA62058.1"/>
    </source>
</evidence>